<reference evidence="3" key="1">
    <citation type="submission" date="2015-09" db="EMBL/GenBank/DDBJ databases">
        <authorList>
            <consortium name="Pathogen Informatics"/>
        </authorList>
    </citation>
    <scope>NUCLEOTIDE SEQUENCE [LARGE SCALE GENOMIC DNA]</scope>
    <source>
        <strain evidence="3">Lake Konstanz</strain>
    </source>
</reference>
<sequence length="138" mass="15483">MFPHDAGSEPLKLLLLKSKTVNRAPKPGTLIFAIDKDGGNALHCAAMYDQPESILTLLRLGADCKKIDVKRQCVIGSSIRELPQYSPPKLTMYIKNLSPKSPTSFLSSFLVLLPSLCHYFRWKLAVDSRLKSVRQLER</sequence>
<accession>A0A0S4IXH4</accession>
<feature type="repeat" description="ANK" evidence="1">
    <location>
        <begin position="37"/>
        <end position="69"/>
    </location>
</feature>
<evidence type="ECO:0000313" key="2">
    <source>
        <dbReference type="EMBL" id="CUF57020.1"/>
    </source>
</evidence>
<gene>
    <name evidence="2" type="ORF">BSAL_63705</name>
</gene>
<dbReference type="SUPFAM" id="SSF48403">
    <property type="entry name" value="Ankyrin repeat"/>
    <property type="match status" value="1"/>
</dbReference>
<keyword evidence="1" id="KW-0040">ANK repeat</keyword>
<dbReference type="VEuPathDB" id="TriTrypDB:BSAL_63705"/>
<evidence type="ECO:0000256" key="1">
    <source>
        <dbReference type="PROSITE-ProRule" id="PRU00023"/>
    </source>
</evidence>
<dbReference type="Gene3D" id="1.25.40.20">
    <property type="entry name" value="Ankyrin repeat-containing domain"/>
    <property type="match status" value="1"/>
</dbReference>
<dbReference type="AlphaFoldDB" id="A0A0S4IXH4"/>
<dbReference type="InterPro" id="IPR002110">
    <property type="entry name" value="Ankyrin_rpt"/>
</dbReference>
<dbReference type="PROSITE" id="PS50088">
    <property type="entry name" value="ANK_REPEAT"/>
    <property type="match status" value="1"/>
</dbReference>
<organism evidence="2 3">
    <name type="scientific">Bodo saltans</name>
    <name type="common">Flagellated protozoan</name>
    <dbReference type="NCBI Taxonomy" id="75058"/>
    <lineage>
        <taxon>Eukaryota</taxon>
        <taxon>Discoba</taxon>
        <taxon>Euglenozoa</taxon>
        <taxon>Kinetoplastea</taxon>
        <taxon>Metakinetoplastina</taxon>
        <taxon>Eubodonida</taxon>
        <taxon>Bodonidae</taxon>
        <taxon>Bodo</taxon>
    </lineage>
</organism>
<dbReference type="EMBL" id="CYKH01000358">
    <property type="protein sequence ID" value="CUF57020.1"/>
    <property type="molecule type" value="Genomic_DNA"/>
</dbReference>
<proteinExistence type="predicted"/>
<keyword evidence="3" id="KW-1185">Reference proteome</keyword>
<evidence type="ECO:0000313" key="3">
    <source>
        <dbReference type="Proteomes" id="UP000051952"/>
    </source>
</evidence>
<dbReference type="InterPro" id="IPR036770">
    <property type="entry name" value="Ankyrin_rpt-contain_sf"/>
</dbReference>
<protein>
    <submittedName>
        <fullName evidence="2">Uncharacterized protein</fullName>
    </submittedName>
</protein>
<name>A0A0S4IXH4_BODSA</name>
<dbReference type="PROSITE" id="PS50297">
    <property type="entry name" value="ANK_REP_REGION"/>
    <property type="match status" value="1"/>
</dbReference>
<dbReference type="Proteomes" id="UP000051952">
    <property type="component" value="Unassembled WGS sequence"/>
</dbReference>